<accession>A0A2T5DFX7</accession>
<gene>
    <name evidence="7" type="ORF">C6N14_01420</name>
</gene>
<dbReference type="InterPro" id="IPR051461">
    <property type="entry name" value="UPF0750_membrane"/>
</dbReference>
<comment type="caution">
    <text evidence="7">The sequence shown here is derived from an EMBL/GenBank/DDBJ whole genome shotgun (WGS) entry which is preliminary data.</text>
</comment>
<evidence type="ECO:0000313" key="8">
    <source>
        <dbReference type="Proteomes" id="UP000244022"/>
    </source>
</evidence>
<feature type="transmembrane region" description="Helical" evidence="6">
    <location>
        <begin position="141"/>
        <end position="161"/>
    </location>
</feature>
<feature type="transmembrane region" description="Helical" evidence="6">
    <location>
        <begin position="77"/>
        <end position="95"/>
    </location>
</feature>
<dbReference type="Pfam" id="PF02588">
    <property type="entry name" value="YitT_membrane"/>
    <property type="match status" value="1"/>
</dbReference>
<evidence type="ECO:0000313" key="7">
    <source>
        <dbReference type="EMBL" id="PTO37181.1"/>
    </source>
</evidence>
<name>A0A2T5DFX7_ENTMU</name>
<feature type="transmembrane region" description="Helical" evidence="6">
    <location>
        <begin position="7"/>
        <end position="31"/>
    </location>
</feature>
<keyword evidence="5 6" id="KW-0472">Membrane</keyword>
<dbReference type="Proteomes" id="UP000244022">
    <property type="component" value="Unassembled WGS sequence"/>
</dbReference>
<evidence type="ECO:0000256" key="4">
    <source>
        <dbReference type="ARBA" id="ARBA00022989"/>
    </source>
</evidence>
<dbReference type="RefSeq" id="WP_108145373.1">
    <property type="nucleotide sequence ID" value="NZ_PYGR01000003.1"/>
</dbReference>
<keyword evidence="4 6" id="KW-1133">Transmembrane helix</keyword>
<comment type="subcellular location">
    <subcellularLocation>
        <location evidence="1">Cell membrane</location>
        <topology evidence="1">Multi-pass membrane protein</topology>
    </subcellularLocation>
</comment>
<keyword evidence="2" id="KW-1003">Cell membrane</keyword>
<dbReference type="PANTHER" id="PTHR33545">
    <property type="entry name" value="UPF0750 MEMBRANE PROTEIN YITT-RELATED"/>
    <property type="match status" value="1"/>
</dbReference>
<evidence type="ECO:0008006" key="9">
    <source>
        <dbReference type="Google" id="ProtNLM"/>
    </source>
</evidence>
<reference evidence="7 8" key="1">
    <citation type="submission" date="2018-03" db="EMBL/GenBank/DDBJ databases">
        <title>Draft genome sequences of four Enterococcus mundtii strains isolated from beef slaughterhouses in Kenya.</title>
        <authorList>
            <person name="Wambui J."/>
            <person name="Stevens M."/>
            <person name="Njage P."/>
            <person name="Stephan R."/>
            <person name="Tasara T."/>
        </authorList>
    </citation>
    <scope>NUCLEOTIDE SEQUENCE [LARGE SCALE GENOMIC DNA]</scope>
    <source>
        <strain evidence="7 8">H18-EM</strain>
    </source>
</reference>
<proteinExistence type="predicted"/>
<protein>
    <recommendedName>
        <fullName evidence="9">YitT family protein</fullName>
    </recommendedName>
</protein>
<dbReference type="PANTHER" id="PTHR33545:SF5">
    <property type="entry name" value="UPF0750 MEMBRANE PROTEIN YITT"/>
    <property type="match status" value="1"/>
</dbReference>
<dbReference type="EMBL" id="PYGR01000003">
    <property type="protein sequence ID" value="PTO37181.1"/>
    <property type="molecule type" value="Genomic_DNA"/>
</dbReference>
<evidence type="ECO:0000256" key="5">
    <source>
        <dbReference type="ARBA" id="ARBA00023136"/>
    </source>
</evidence>
<organism evidence="7 8">
    <name type="scientific">Enterococcus mundtii</name>
    <dbReference type="NCBI Taxonomy" id="53346"/>
    <lineage>
        <taxon>Bacteria</taxon>
        <taxon>Bacillati</taxon>
        <taxon>Bacillota</taxon>
        <taxon>Bacilli</taxon>
        <taxon>Lactobacillales</taxon>
        <taxon>Enterococcaceae</taxon>
        <taxon>Enterococcus</taxon>
    </lineage>
</organism>
<feature type="transmembrane region" description="Helical" evidence="6">
    <location>
        <begin position="101"/>
        <end position="120"/>
    </location>
</feature>
<dbReference type="GO" id="GO:0005886">
    <property type="term" value="C:plasma membrane"/>
    <property type="evidence" value="ECO:0007669"/>
    <property type="project" value="UniProtKB-SubCell"/>
</dbReference>
<feature type="transmembrane region" description="Helical" evidence="6">
    <location>
        <begin position="51"/>
        <end position="70"/>
    </location>
</feature>
<feature type="transmembrane region" description="Helical" evidence="6">
    <location>
        <begin position="167"/>
        <end position="184"/>
    </location>
</feature>
<dbReference type="InterPro" id="IPR003740">
    <property type="entry name" value="YitT"/>
</dbReference>
<evidence type="ECO:0000256" key="6">
    <source>
        <dbReference type="SAM" id="Phobius"/>
    </source>
</evidence>
<keyword evidence="3 6" id="KW-0812">Transmembrane</keyword>
<sequence>MKNLFKYLTITLGLWILSISINMFFGPHYIAAGGTSGLGILLEYLVRVDRSLVVLALNSVMLLLAIIYLGKQVFMKVFYGSLVLPLLLTYVPKIMFTENKILSIVLGSLIFSVGMSIVYSQNSSSGGTSIPPIILKKYFNIKLSTGLFFIDGIVILLNWSIFGFDQFLLALTSNILVLLTMNLFSKLSNKTVKNCWFSSC</sequence>
<dbReference type="AlphaFoldDB" id="A0A2T5DFX7"/>
<evidence type="ECO:0000256" key="1">
    <source>
        <dbReference type="ARBA" id="ARBA00004651"/>
    </source>
</evidence>
<evidence type="ECO:0000256" key="2">
    <source>
        <dbReference type="ARBA" id="ARBA00022475"/>
    </source>
</evidence>
<evidence type="ECO:0000256" key="3">
    <source>
        <dbReference type="ARBA" id="ARBA00022692"/>
    </source>
</evidence>